<dbReference type="RefSeq" id="XP_012945816.2">
    <property type="nucleotide sequence ID" value="XM_013090362.2"/>
</dbReference>
<keyword evidence="2" id="KW-1185">Reference proteome</keyword>
<feature type="compositionally biased region" description="Low complexity" evidence="1">
    <location>
        <begin position="1"/>
        <end position="19"/>
    </location>
</feature>
<organism evidence="2 3">
    <name type="scientific">Aplysia californica</name>
    <name type="common">California sea hare</name>
    <dbReference type="NCBI Taxonomy" id="6500"/>
    <lineage>
        <taxon>Eukaryota</taxon>
        <taxon>Metazoa</taxon>
        <taxon>Spiralia</taxon>
        <taxon>Lophotrochozoa</taxon>
        <taxon>Mollusca</taxon>
        <taxon>Gastropoda</taxon>
        <taxon>Heterobranchia</taxon>
        <taxon>Euthyneura</taxon>
        <taxon>Tectipleura</taxon>
        <taxon>Aplysiida</taxon>
        <taxon>Aplysioidea</taxon>
        <taxon>Aplysiidae</taxon>
        <taxon>Aplysia</taxon>
    </lineage>
</organism>
<feature type="compositionally biased region" description="Polar residues" evidence="1">
    <location>
        <begin position="284"/>
        <end position="313"/>
    </location>
</feature>
<evidence type="ECO:0000313" key="3">
    <source>
        <dbReference type="RefSeq" id="XP_012945816.2"/>
    </source>
</evidence>
<protein>
    <submittedName>
        <fullName evidence="3">Uncharacterized protein LOC106013763</fullName>
    </submittedName>
</protein>
<dbReference type="Proteomes" id="UP000694888">
    <property type="component" value="Unplaced"/>
</dbReference>
<dbReference type="GeneID" id="106013763"/>
<feature type="compositionally biased region" description="Polar residues" evidence="1">
    <location>
        <begin position="331"/>
        <end position="343"/>
    </location>
</feature>
<feature type="region of interest" description="Disordered" evidence="1">
    <location>
        <begin position="1"/>
        <end position="40"/>
    </location>
</feature>
<reference evidence="3" key="1">
    <citation type="submission" date="2025-08" db="UniProtKB">
        <authorList>
            <consortium name="RefSeq"/>
        </authorList>
    </citation>
    <scope>IDENTIFICATION</scope>
</reference>
<feature type="region of interest" description="Disordered" evidence="1">
    <location>
        <begin position="90"/>
        <end position="167"/>
    </location>
</feature>
<dbReference type="PANTHER" id="PTHR15180:SF1">
    <property type="entry name" value="GENERAL TRANSCRIPTION FACTOR 3C POLYPEPTIDE 1"/>
    <property type="match status" value="1"/>
</dbReference>
<feature type="compositionally biased region" description="Low complexity" evidence="1">
    <location>
        <begin position="144"/>
        <end position="160"/>
    </location>
</feature>
<gene>
    <name evidence="3" type="primary">LOC106013763</name>
</gene>
<dbReference type="InterPro" id="IPR044210">
    <property type="entry name" value="Tfc3-like"/>
</dbReference>
<name>A0ABM1ADW1_APLCA</name>
<proteinExistence type="predicted"/>
<feature type="region of interest" description="Disordered" evidence="1">
    <location>
        <begin position="277"/>
        <end position="364"/>
    </location>
</feature>
<evidence type="ECO:0000256" key="1">
    <source>
        <dbReference type="SAM" id="MobiDB-lite"/>
    </source>
</evidence>
<accession>A0ABM1ADW1</accession>
<sequence>MNTSGGPSTSTTSTPSTSTAACPSRSDGDTQTNDGKKKEWMKLDSDDRWMEMDSVKYQAGSCLALISLLAADKLKTRLWVPDEMVRLDTDSMEQLAQGKLPGRKRRKPPVADSEAPKGKNQIVLTRPAQKKAKLAERNQGLAGSEDSSSEQMSSEPSSSSARGPAFSTRMEDKYEEKAVVTENVDLSYRCLKSDECHFLNDYAVWLASGSLLTLARQAVIDKLDIQSNKFLFHQRFSVDNVYLRFRLREGSTDGLEMLKEWRGVEVEEEPWSLRLGTGHHRLRNTTSEENSKETPTSSAKVASFSTPAGSSSRNAEDSEMEVATSGKISILKTTKSAPSSDDTPTAKRKEHKGRSDLTPTPGEASADKLFKEVIEGLETVFTPEFLKTDVEADIARCLPPGLVEKGRVLVSVVDQFGVRGALDNEIERRMGESVVPLRPLIRRLLKCHALLSVGVARRRYVSRRHSKAWLVWTELPQQTTTAATAAVDAGETSGTGEKRNSSLLFQTRIWRLLSGAINLDCLTKLLHKLVTVLVRDSGCLLQNVCDQLNPDVLPVSTIELVELLEDLGCLTLRTFPKTPKTSLFSPRSEVTRPKGSATSEDCVTAVSLSIHAPVC</sequence>
<dbReference type="PANTHER" id="PTHR15180">
    <property type="entry name" value="GENERAL TRANSCRIPTION FACTOR 3C POLYPEPTIDE 1"/>
    <property type="match status" value="1"/>
</dbReference>
<evidence type="ECO:0000313" key="2">
    <source>
        <dbReference type="Proteomes" id="UP000694888"/>
    </source>
</evidence>
<feature type="non-terminal residue" evidence="3">
    <location>
        <position position="615"/>
    </location>
</feature>